<feature type="compositionally biased region" description="Basic and acidic residues" evidence="2">
    <location>
        <begin position="239"/>
        <end position="261"/>
    </location>
</feature>
<dbReference type="PANTHER" id="PTHR43459:SF1">
    <property type="entry name" value="EG:BACN32G11.4 PROTEIN"/>
    <property type="match status" value="1"/>
</dbReference>
<dbReference type="InterPro" id="IPR001753">
    <property type="entry name" value="Enoyl-CoA_hydra/iso"/>
</dbReference>
<dbReference type="Gene3D" id="3.90.226.10">
    <property type="entry name" value="2-enoyl-CoA Hydratase, Chain A, domain 1"/>
    <property type="match status" value="1"/>
</dbReference>
<dbReference type="CDD" id="cd06558">
    <property type="entry name" value="crotonase-like"/>
    <property type="match status" value="1"/>
</dbReference>
<keyword evidence="3" id="KW-0413">Isomerase</keyword>
<organism evidence="3 4">
    <name type="scientific">Novosphingobium endophyticum</name>
    <dbReference type="NCBI Taxonomy" id="1955250"/>
    <lineage>
        <taxon>Bacteria</taxon>
        <taxon>Pseudomonadati</taxon>
        <taxon>Pseudomonadota</taxon>
        <taxon>Alphaproteobacteria</taxon>
        <taxon>Sphingomonadales</taxon>
        <taxon>Sphingomonadaceae</taxon>
        <taxon>Novosphingobium</taxon>
    </lineage>
</organism>
<dbReference type="InterPro" id="IPR029045">
    <property type="entry name" value="ClpP/crotonase-like_dom_sf"/>
</dbReference>
<dbReference type="EMBL" id="BMHK01000013">
    <property type="protein sequence ID" value="GGC03114.1"/>
    <property type="molecule type" value="Genomic_DNA"/>
</dbReference>
<name>A0A916TVB0_9SPHN</name>
<dbReference type="InterPro" id="IPR014748">
    <property type="entry name" value="Enoyl-CoA_hydra_C"/>
</dbReference>
<feature type="region of interest" description="Disordered" evidence="2">
    <location>
        <begin position="238"/>
        <end position="261"/>
    </location>
</feature>
<dbReference type="PANTHER" id="PTHR43459">
    <property type="entry name" value="ENOYL-COA HYDRATASE"/>
    <property type="match status" value="1"/>
</dbReference>
<evidence type="ECO:0000256" key="1">
    <source>
        <dbReference type="ARBA" id="ARBA00005254"/>
    </source>
</evidence>
<comment type="caution">
    <text evidence="3">The sequence shown here is derived from an EMBL/GenBank/DDBJ whole genome shotgun (WGS) entry which is preliminary data.</text>
</comment>
<evidence type="ECO:0000313" key="4">
    <source>
        <dbReference type="Proteomes" id="UP000608154"/>
    </source>
</evidence>
<gene>
    <name evidence="3" type="ORF">GCM10011494_21980</name>
</gene>
<dbReference type="Gene3D" id="1.10.12.10">
    <property type="entry name" value="Lyase 2-enoyl-coa Hydratase, Chain A, domain 2"/>
    <property type="match status" value="1"/>
</dbReference>
<evidence type="ECO:0000313" key="3">
    <source>
        <dbReference type="EMBL" id="GGC03114.1"/>
    </source>
</evidence>
<dbReference type="Pfam" id="PF00378">
    <property type="entry name" value="ECH_1"/>
    <property type="match status" value="1"/>
</dbReference>
<dbReference type="AlphaFoldDB" id="A0A916TVB0"/>
<evidence type="ECO:0000256" key="2">
    <source>
        <dbReference type="SAM" id="MobiDB-lite"/>
    </source>
</evidence>
<dbReference type="SUPFAM" id="SSF52096">
    <property type="entry name" value="ClpP/crotonase"/>
    <property type="match status" value="1"/>
</dbReference>
<dbReference type="Proteomes" id="UP000608154">
    <property type="component" value="Unassembled WGS sequence"/>
</dbReference>
<reference evidence="3" key="2">
    <citation type="submission" date="2020-09" db="EMBL/GenBank/DDBJ databases">
        <authorList>
            <person name="Sun Q."/>
            <person name="Zhou Y."/>
        </authorList>
    </citation>
    <scope>NUCLEOTIDE SEQUENCE</scope>
    <source>
        <strain evidence="3">CGMCC 1.15095</strain>
    </source>
</reference>
<reference evidence="3" key="1">
    <citation type="journal article" date="2014" name="Int. J. Syst. Evol. Microbiol.">
        <title>Complete genome sequence of Corynebacterium casei LMG S-19264T (=DSM 44701T), isolated from a smear-ripened cheese.</title>
        <authorList>
            <consortium name="US DOE Joint Genome Institute (JGI-PGF)"/>
            <person name="Walter F."/>
            <person name="Albersmeier A."/>
            <person name="Kalinowski J."/>
            <person name="Ruckert C."/>
        </authorList>
    </citation>
    <scope>NUCLEOTIDE SEQUENCE</scope>
    <source>
        <strain evidence="3">CGMCC 1.15095</strain>
    </source>
</reference>
<sequence length="261" mass="28267">MQEPYMTITLEKQGPVAIVTLDRPQTKNAITQEMRGQFYGAFEEIALDHDVSAVILTGAGGDFCSGMDVGGLGRGGVTGSMDRMHTLNRIARAIYSLKKPTIAAVPGICVGVGFSYALACDIVLAGEKAKFAAIFRNIALAPDGGLVWHLRQLLGVQKAKELIYSGRVIRADEAVAMGLAYEKVADDALMDRAMELAASFAAGPTVAMALAKRQFDLSWNASFEQYLDMEATMQPIASRTEDHEEGLKAFREKRKPEFRGA</sequence>
<dbReference type="GO" id="GO:0016853">
    <property type="term" value="F:isomerase activity"/>
    <property type="evidence" value="ECO:0007669"/>
    <property type="project" value="UniProtKB-KW"/>
</dbReference>
<comment type="similarity">
    <text evidence="1">Belongs to the enoyl-CoA hydratase/isomerase family.</text>
</comment>
<accession>A0A916TVB0</accession>
<protein>
    <submittedName>
        <fullName evidence="3">2-(1,2-epoxy-1,2-dihydrophenyl)acetyl-CoA isomerase</fullName>
    </submittedName>
</protein>
<proteinExistence type="inferred from homology"/>
<keyword evidence="4" id="KW-1185">Reference proteome</keyword>